<protein>
    <submittedName>
        <fullName evidence="4">Shikimate dehydrogenase</fullName>
    </submittedName>
</protein>
<evidence type="ECO:0000259" key="3">
    <source>
        <dbReference type="Pfam" id="PF08501"/>
    </source>
</evidence>
<gene>
    <name evidence="4" type="ORF">T9R20_09700</name>
</gene>
<keyword evidence="5" id="KW-1185">Reference proteome</keyword>
<name>A0ABZ0V8U4_9MICO</name>
<organism evidence="4 5">
    <name type="scientific">Microbacterium invictum</name>
    <dbReference type="NCBI Taxonomy" id="515415"/>
    <lineage>
        <taxon>Bacteria</taxon>
        <taxon>Bacillati</taxon>
        <taxon>Actinomycetota</taxon>
        <taxon>Actinomycetes</taxon>
        <taxon>Micrococcales</taxon>
        <taxon>Microbacteriaceae</taxon>
        <taxon>Microbacterium</taxon>
    </lineage>
</organism>
<comment type="pathway">
    <text evidence="1">Metabolic intermediate biosynthesis; chorismate biosynthesis; chorismate from D-erythrose 4-phosphate and phosphoenolpyruvate: step 4/7.</text>
</comment>
<dbReference type="Gene3D" id="3.40.50.720">
    <property type="entry name" value="NAD(P)-binding Rossmann-like Domain"/>
    <property type="match status" value="1"/>
</dbReference>
<dbReference type="SUPFAM" id="SSF53223">
    <property type="entry name" value="Aminoacid dehydrogenase-like, N-terminal domain"/>
    <property type="match status" value="1"/>
</dbReference>
<evidence type="ECO:0000256" key="2">
    <source>
        <dbReference type="ARBA" id="ARBA00023141"/>
    </source>
</evidence>
<evidence type="ECO:0000256" key="1">
    <source>
        <dbReference type="ARBA" id="ARBA00004871"/>
    </source>
</evidence>
<dbReference type="InterPro" id="IPR046346">
    <property type="entry name" value="Aminoacid_DH-like_N_sf"/>
</dbReference>
<dbReference type="InterPro" id="IPR022893">
    <property type="entry name" value="Shikimate_DH_fam"/>
</dbReference>
<dbReference type="PANTHER" id="PTHR21089">
    <property type="entry name" value="SHIKIMATE DEHYDROGENASE"/>
    <property type="match status" value="1"/>
</dbReference>
<dbReference type="Proteomes" id="UP001324533">
    <property type="component" value="Chromosome"/>
</dbReference>
<evidence type="ECO:0000313" key="4">
    <source>
        <dbReference type="EMBL" id="WQB68990.1"/>
    </source>
</evidence>
<dbReference type="EMBL" id="CP139779">
    <property type="protein sequence ID" value="WQB68990.1"/>
    <property type="molecule type" value="Genomic_DNA"/>
</dbReference>
<dbReference type="InterPro" id="IPR036291">
    <property type="entry name" value="NAD(P)-bd_dom_sf"/>
</dbReference>
<sequence length="285" mass="29742">MLSGAATRLAVWGDPISHSRSPQVHAAAYAELGLPWTYERRRVSAEQFATTLRDPAETWRGLSLTMPLKHVAAKAARRLDRAAQLSGAVNTLIPDGDGACGFNTDVAGLVAAIREEGIDGADTGRILGAGATATSALLALDALGAREVEVRARRPEAAGHLVALGEKLHLAVTAVPLDAPRTRIGSAGAAPLTIATLPGDAALPASVLEAVLAPEALLVDVVYGTWPTLLAEAWERAGGRAISGLPMLLHQAVRQVRIFATGDADQPLARESDVVASMRRALMED</sequence>
<evidence type="ECO:0000313" key="5">
    <source>
        <dbReference type="Proteomes" id="UP001324533"/>
    </source>
</evidence>
<keyword evidence="2" id="KW-0057">Aromatic amino acid biosynthesis</keyword>
<reference evidence="4 5" key="1">
    <citation type="submission" date="2023-06" db="EMBL/GenBank/DDBJ databases">
        <title>Rock-solubilizing bacteria, Microbacterium invictum, promotes re-establishment of vegetation in rocky wasteland by accelerating rock bio-weathering and reshaping soil bacterial community.</title>
        <authorList>
            <person name="Liu C."/>
        </authorList>
    </citation>
    <scope>NUCLEOTIDE SEQUENCE [LARGE SCALE GENOMIC DNA]</scope>
    <source>
        <strain evidence="4 5">X-18</strain>
    </source>
</reference>
<dbReference type="Pfam" id="PF08501">
    <property type="entry name" value="Shikimate_dh_N"/>
    <property type="match status" value="1"/>
</dbReference>
<dbReference type="InterPro" id="IPR013708">
    <property type="entry name" value="Shikimate_DH-bd_N"/>
</dbReference>
<dbReference type="PANTHER" id="PTHR21089:SF1">
    <property type="entry name" value="BIFUNCTIONAL 3-DEHYDROQUINATE DEHYDRATASE_SHIKIMATE DEHYDROGENASE, CHLOROPLASTIC"/>
    <property type="match status" value="1"/>
</dbReference>
<feature type="domain" description="Shikimate dehydrogenase substrate binding N-terminal" evidence="3">
    <location>
        <begin position="11"/>
        <end position="92"/>
    </location>
</feature>
<dbReference type="RefSeq" id="WP_322409117.1">
    <property type="nucleotide sequence ID" value="NZ_CP139779.1"/>
</dbReference>
<dbReference type="SUPFAM" id="SSF51735">
    <property type="entry name" value="NAD(P)-binding Rossmann-fold domains"/>
    <property type="match status" value="1"/>
</dbReference>
<dbReference type="Gene3D" id="3.40.50.10860">
    <property type="entry name" value="Leucine Dehydrogenase, chain A, domain 1"/>
    <property type="match status" value="1"/>
</dbReference>
<accession>A0ABZ0V8U4</accession>
<keyword evidence="2" id="KW-0028">Amino-acid biosynthesis</keyword>
<proteinExistence type="predicted"/>